<evidence type="ECO:0000313" key="2">
    <source>
        <dbReference type="Proteomes" id="UP000664779"/>
    </source>
</evidence>
<evidence type="ECO:0000313" key="1">
    <source>
        <dbReference type="EMBL" id="MBO0344982.1"/>
    </source>
</evidence>
<protein>
    <submittedName>
        <fullName evidence="1">Flagellar protein FlgN</fullName>
    </submittedName>
</protein>
<keyword evidence="1" id="KW-0282">Flagellum</keyword>
<proteinExistence type="predicted"/>
<keyword evidence="1" id="KW-0966">Cell projection</keyword>
<keyword evidence="2" id="KW-1185">Reference proteome</keyword>
<dbReference type="AlphaFoldDB" id="A0A939EM58"/>
<accession>A0A939EM58</accession>
<name>A0A939EM58_9HYPH</name>
<gene>
    <name evidence="1" type="ORF">J0X15_07120</name>
</gene>
<dbReference type="Proteomes" id="UP000664779">
    <property type="component" value="Unassembled WGS sequence"/>
</dbReference>
<organism evidence="1 2">
    <name type="scientific">Roseibium limicola</name>
    <dbReference type="NCBI Taxonomy" id="2816037"/>
    <lineage>
        <taxon>Bacteria</taxon>
        <taxon>Pseudomonadati</taxon>
        <taxon>Pseudomonadota</taxon>
        <taxon>Alphaproteobacteria</taxon>
        <taxon>Hyphomicrobiales</taxon>
        <taxon>Stappiaceae</taxon>
        <taxon>Roseibium</taxon>
    </lineage>
</organism>
<keyword evidence="1" id="KW-0969">Cilium</keyword>
<reference evidence="1" key="1">
    <citation type="submission" date="2021-03" db="EMBL/GenBank/DDBJ databases">
        <title>Roseibium sp. CAU 1637 isolated from Incheon.</title>
        <authorList>
            <person name="Kim W."/>
        </authorList>
    </citation>
    <scope>NUCLEOTIDE SEQUENCE</scope>
    <source>
        <strain evidence="1">CAU 1637</strain>
    </source>
</reference>
<dbReference type="EMBL" id="JAFLNF010000002">
    <property type="protein sequence ID" value="MBO0344982.1"/>
    <property type="molecule type" value="Genomic_DNA"/>
</dbReference>
<sequence>MEHLLELIETETGLVRAGKLKDAGTLQPEKARLIHAYTRGMLCAKQHAVALGNLSPAGSHNLRRRHAEFQPVLRINLAVLSAARDVTNTIVTTVAKAVGAQQSTTTYGPTGQAPSISKSANGIAINQSL</sequence>
<comment type="caution">
    <text evidence="1">The sequence shown here is derived from an EMBL/GenBank/DDBJ whole genome shotgun (WGS) entry which is preliminary data.</text>
</comment>